<dbReference type="RefSeq" id="WP_205005044.1">
    <property type="nucleotide sequence ID" value="NZ_CBCRXA010000001.1"/>
</dbReference>
<dbReference type="InterPro" id="IPR025007">
    <property type="entry name" value="DUF3899"/>
</dbReference>
<evidence type="ECO:0000313" key="4">
    <source>
        <dbReference type="Proteomes" id="UP000823201"/>
    </source>
</evidence>
<feature type="transmembrane region" description="Helical" evidence="1">
    <location>
        <begin position="39"/>
        <end position="67"/>
    </location>
</feature>
<feature type="domain" description="DUF3899" evidence="2">
    <location>
        <begin position="36"/>
        <end position="114"/>
    </location>
</feature>
<dbReference type="EMBL" id="JAFBEV010000001">
    <property type="protein sequence ID" value="MBM7656682.1"/>
    <property type="molecule type" value="Genomic_DNA"/>
</dbReference>
<keyword evidence="1" id="KW-0812">Transmembrane</keyword>
<evidence type="ECO:0000259" key="2">
    <source>
        <dbReference type="Pfam" id="PF13038"/>
    </source>
</evidence>
<keyword evidence="1" id="KW-0472">Membrane</keyword>
<keyword evidence="1" id="KW-1133">Transmembrane helix</keyword>
<sequence length="116" mass="13633">MNRNRLYIYLSFIEIFFIFIIQLFMWPRYSLLTFANASFIIGLFALIIGLIIFVIQGGFFDFIYYSFKKVRHSFKKDSDLVGRFEPRDGSRAVITYPLIFSGIALFILSLILSLYV</sequence>
<dbReference type="Proteomes" id="UP000823201">
    <property type="component" value="Unassembled WGS sequence"/>
</dbReference>
<evidence type="ECO:0000313" key="3">
    <source>
        <dbReference type="EMBL" id="MBM7656682.1"/>
    </source>
</evidence>
<accession>A0ABS2Q6R5</accession>
<reference evidence="3 4" key="1">
    <citation type="submission" date="2021-01" db="EMBL/GenBank/DDBJ databases">
        <title>Genomic Encyclopedia of Type Strains, Phase IV (KMG-IV): sequencing the most valuable type-strain genomes for metagenomic binning, comparative biology and taxonomic classification.</title>
        <authorList>
            <person name="Goeker M."/>
        </authorList>
    </citation>
    <scope>NUCLEOTIDE SEQUENCE [LARGE SCALE GENOMIC DNA]</scope>
    <source>
        <strain evidence="3 4">DSM 100968</strain>
    </source>
</reference>
<organism evidence="3 4">
    <name type="scientific">Sporolactobacillus spathodeae</name>
    <dbReference type="NCBI Taxonomy" id="1465502"/>
    <lineage>
        <taxon>Bacteria</taxon>
        <taxon>Bacillati</taxon>
        <taxon>Bacillota</taxon>
        <taxon>Bacilli</taxon>
        <taxon>Bacillales</taxon>
        <taxon>Sporolactobacillaceae</taxon>
        <taxon>Sporolactobacillus</taxon>
    </lineage>
</organism>
<proteinExistence type="predicted"/>
<dbReference type="Pfam" id="PF13038">
    <property type="entry name" value="DUF3899"/>
    <property type="match status" value="1"/>
</dbReference>
<name>A0ABS2Q6R5_9BACL</name>
<feature type="transmembrane region" description="Helical" evidence="1">
    <location>
        <begin position="93"/>
        <end position="115"/>
    </location>
</feature>
<feature type="transmembrane region" description="Helical" evidence="1">
    <location>
        <begin position="7"/>
        <end position="27"/>
    </location>
</feature>
<keyword evidence="4" id="KW-1185">Reference proteome</keyword>
<comment type="caution">
    <text evidence="3">The sequence shown here is derived from an EMBL/GenBank/DDBJ whole genome shotgun (WGS) entry which is preliminary data.</text>
</comment>
<gene>
    <name evidence="3" type="ORF">JOC27_000118</name>
</gene>
<evidence type="ECO:0000256" key="1">
    <source>
        <dbReference type="SAM" id="Phobius"/>
    </source>
</evidence>
<protein>
    <recommendedName>
        <fullName evidence="2">DUF3899 domain-containing protein</fullName>
    </recommendedName>
</protein>